<sequence>MVMESQVAVQSLTMKNQAIEDTIPEVYDMLETNPGSHFPVDNDLFSIMQSPVNIELPPFTDVPDECNSSQFVNNAYEQELDLTDEFLNSILVEQDDYTTAEILYCLVNDSPTLESQRKLYYDDGGLSSDADTESIVARRAYMEGEYVGSTEYRQMKMVAGSDSAARADTQLSFNHISGREKKESIFYNNFLGFDTSSGESAEDRHFEINLLEIASEDSTVSVPTADTHFEINSIQVDSEESPVSVPTANTHFGINCIQVADVESPITVRKPQRSESSNTNQLSIKETCHKIKNPNAEEGFTQCRIP</sequence>
<dbReference type="KEGG" id="qsa:O6P43_018501"/>
<evidence type="ECO:0000313" key="2">
    <source>
        <dbReference type="Proteomes" id="UP001163823"/>
    </source>
</evidence>
<protein>
    <submittedName>
        <fullName evidence="1">NAC domain-containing protein 69</fullName>
    </submittedName>
</protein>
<dbReference type="Proteomes" id="UP001163823">
    <property type="component" value="Chromosome 7"/>
</dbReference>
<gene>
    <name evidence="1" type="ORF">O6P43_018501</name>
</gene>
<dbReference type="AlphaFoldDB" id="A0AAD7LSM8"/>
<dbReference type="EMBL" id="JARAOO010000007">
    <property type="protein sequence ID" value="KAJ7963392.1"/>
    <property type="molecule type" value="Genomic_DNA"/>
</dbReference>
<reference evidence="1" key="1">
    <citation type="journal article" date="2023" name="Science">
        <title>Elucidation of the pathway for biosynthesis of saponin adjuvants from the soapbark tree.</title>
        <authorList>
            <person name="Reed J."/>
            <person name="Orme A."/>
            <person name="El-Demerdash A."/>
            <person name="Owen C."/>
            <person name="Martin L.B.B."/>
            <person name="Misra R.C."/>
            <person name="Kikuchi S."/>
            <person name="Rejzek M."/>
            <person name="Martin A.C."/>
            <person name="Harkess A."/>
            <person name="Leebens-Mack J."/>
            <person name="Louveau T."/>
            <person name="Stephenson M.J."/>
            <person name="Osbourn A."/>
        </authorList>
    </citation>
    <scope>NUCLEOTIDE SEQUENCE</scope>
    <source>
        <strain evidence="1">S10</strain>
    </source>
</reference>
<proteinExistence type="predicted"/>
<accession>A0AAD7LSM8</accession>
<comment type="caution">
    <text evidence="1">The sequence shown here is derived from an EMBL/GenBank/DDBJ whole genome shotgun (WGS) entry which is preliminary data.</text>
</comment>
<organism evidence="1 2">
    <name type="scientific">Quillaja saponaria</name>
    <name type="common">Soap bark tree</name>
    <dbReference type="NCBI Taxonomy" id="32244"/>
    <lineage>
        <taxon>Eukaryota</taxon>
        <taxon>Viridiplantae</taxon>
        <taxon>Streptophyta</taxon>
        <taxon>Embryophyta</taxon>
        <taxon>Tracheophyta</taxon>
        <taxon>Spermatophyta</taxon>
        <taxon>Magnoliopsida</taxon>
        <taxon>eudicotyledons</taxon>
        <taxon>Gunneridae</taxon>
        <taxon>Pentapetalae</taxon>
        <taxon>rosids</taxon>
        <taxon>fabids</taxon>
        <taxon>Fabales</taxon>
        <taxon>Quillajaceae</taxon>
        <taxon>Quillaja</taxon>
    </lineage>
</organism>
<name>A0AAD7LSM8_QUISA</name>
<evidence type="ECO:0000313" key="1">
    <source>
        <dbReference type="EMBL" id="KAJ7963392.1"/>
    </source>
</evidence>
<keyword evidence="2" id="KW-1185">Reference proteome</keyword>